<keyword evidence="3" id="KW-0812">Transmembrane</keyword>
<feature type="compositionally biased region" description="Low complexity" evidence="2">
    <location>
        <begin position="464"/>
        <end position="475"/>
    </location>
</feature>
<dbReference type="AlphaFoldDB" id="A0AAD8AVM3"/>
<keyword evidence="5" id="KW-0418">Kinase</keyword>
<dbReference type="SMART" id="SM00220">
    <property type="entry name" value="S_TKc"/>
    <property type="match status" value="1"/>
</dbReference>
<dbReference type="InterPro" id="IPR011009">
    <property type="entry name" value="Kinase-like_dom_sf"/>
</dbReference>
<name>A0AAD8AVM3_BIOPF</name>
<evidence type="ECO:0000256" key="3">
    <source>
        <dbReference type="SAM" id="Phobius"/>
    </source>
</evidence>
<dbReference type="Proteomes" id="UP001233172">
    <property type="component" value="Unassembled WGS sequence"/>
</dbReference>
<accession>A0AAD8AVM3</accession>
<evidence type="ECO:0000259" key="4">
    <source>
        <dbReference type="PROSITE" id="PS50011"/>
    </source>
</evidence>
<feature type="region of interest" description="Disordered" evidence="2">
    <location>
        <begin position="367"/>
        <end position="544"/>
    </location>
</feature>
<organism evidence="5 6">
    <name type="scientific">Biomphalaria pfeifferi</name>
    <name type="common">Bloodfluke planorb</name>
    <name type="synonym">Freshwater snail</name>
    <dbReference type="NCBI Taxonomy" id="112525"/>
    <lineage>
        <taxon>Eukaryota</taxon>
        <taxon>Metazoa</taxon>
        <taxon>Spiralia</taxon>
        <taxon>Lophotrochozoa</taxon>
        <taxon>Mollusca</taxon>
        <taxon>Gastropoda</taxon>
        <taxon>Heterobranchia</taxon>
        <taxon>Euthyneura</taxon>
        <taxon>Panpulmonata</taxon>
        <taxon>Hygrophila</taxon>
        <taxon>Lymnaeoidea</taxon>
        <taxon>Planorbidae</taxon>
        <taxon>Biomphalaria</taxon>
    </lineage>
</organism>
<reference evidence="5" key="2">
    <citation type="submission" date="2023-04" db="EMBL/GenBank/DDBJ databases">
        <authorList>
            <person name="Bu L."/>
            <person name="Lu L."/>
            <person name="Laidemitt M.R."/>
            <person name="Zhang S.M."/>
            <person name="Mutuku M."/>
            <person name="Mkoji G."/>
            <person name="Steinauer M."/>
            <person name="Loker E.S."/>
        </authorList>
    </citation>
    <scope>NUCLEOTIDE SEQUENCE</scope>
    <source>
        <strain evidence="5">KasaAsao</strain>
        <tissue evidence="5">Whole Snail</tissue>
    </source>
</reference>
<dbReference type="GO" id="GO:0004674">
    <property type="term" value="F:protein serine/threonine kinase activity"/>
    <property type="evidence" value="ECO:0007669"/>
    <property type="project" value="UniProtKB-EC"/>
</dbReference>
<keyword evidence="5" id="KW-0808">Transferase</keyword>
<feature type="compositionally biased region" description="Polar residues" evidence="2">
    <location>
        <begin position="499"/>
        <end position="513"/>
    </location>
</feature>
<sequence>MPRTAANGGKKIPSSHKLPELFPPGKAMQDVCKQEWCLGAVVGKGGFGLIYLGMILPLYVLMKLMELGPTSRKGAAGTKSEATDFVIKIEPKENGPLFCEMQFYQRVAKKECIETFITKNKLKYLGIPPYIGTGNTPFKSKEYRFLVMDRFETDLQKLLLIKGGTFPPSVVYAVGLRMIDALQFCHENEYVHADIKASNILLKKVKDTQQVFLVDFGLAYRYTVNGDHKVYKEDPRQAHNGTIEFTSRDAHKGVAPSPRGDMEILGYCMLQWLCKKLPWEDNLKSAPFVASSKEKFMNDIPNQIQSCLKDSSADILRKYFELVKTLKYDSTPNYASFKKILHEGLSDVGQKDEWKIDFGSPKLIGVDSERSRKRKSEGLEESVAKKSRSPQKSPAPPKKTIKSAKANSRRSPQEKSESDNFAMPAAKRSSQIKSSTKRSPLVKPVAKRSPLVNARNVRSPLVKTDSSLTDTSSSRSLEDKTKAVSKTKKMLNDRKSPVSYLSSPKNRTNSSLTGVVDKSSPYRKLKRVPKRPMKSLCTQTSPQK</sequence>
<dbReference type="Pfam" id="PF00069">
    <property type="entry name" value="Pkinase"/>
    <property type="match status" value="1"/>
</dbReference>
<dbReference type="PANTHER" id="PTHR11909">
    <property type="entry name" value="CASEIN KINASE-RELATED"/>
    <property type="match status" value="1"/>
</dbReference>
<dbReference type="EMBL" id="JASAOG010000220">
    <property type="protein sequence ID" value="KAK0043285.1"/>
    <property type="molecule type" value="Genomic_DNA"/>
</dbReference>
<keyword evidence="3" id="KW-1133">Transmembrane helix</keyword>
<feature type="domain" description="Protein kinase" evidence="4">
    <location>
        <begin position="36"/>
        <end position="345"/>
    </location>
</feature>
<evidence type="ECO:0000313" key="6">
    <source>
        <dbReference type="Proteomes" id="UP001233172"/>
    </source>
</evidence>
<dbReference type="SUPFAM" id="SSF56112">
    <property type="entry name" value="Protein kinase-like (PK-like)"/>
    <property type="match status" value="1"/>
</dbReference>
<keyword evidence="6" id="KW-1185">Reference proteome</keyword>
<proteinExistence type="predicted"/>
<dbReference type="InterPro" id="IPR000719">
    <property type="entry name" value="Prot_kinase_dom"/>
</dbReference>
<gene>
    <name evidence="5" type="ORF">Bpfe_027280</name>
</gene>
<feature type="compositionally biased region" description="Polar residues" evidence="2">
    <location>
        <begin position="428"/>
        <end position="438"/>
    </location>
</feature>
<evidence type="ECO:0000313" key="5">
    <source>
        <dbReference type="EMBL" id="KAK0043285.1"/>
    </source>
</evidence>
<dbReference type="GO" id="GO:0005524">
    <property type="term" value="F:ATP binding"/>
    <property type="evidence" value="ECO:0007669"/>
    <property type="project" value="InterPro"/>
</dbReference>
<dbReference type="InterPro" id="IPR050235">
    <property type="entry name" value="CK1_Ser-Thr_kinase"/>
</dbReference>
<comment type="caution">
    <text evidence="5">The sequence shown here is derived from an EMBL/GenBank/DDBJ whole genome shotgun (WGS) entry which is preliminary data.</text>
</comment>
<dbReference type="EC" id="2.7.11.1" evidence="1"/>
<keyword evidence="3" id="KW-0472">Membrane</keyword>
<dbReference type="PROSITE" id="PS00108">
    <property type="entry name" value="PROTEIN_KINASE_ST"/>
    <property type="match status" value="1"/>
</dbReference>
<feature type="compositionally biased region" description="Basic residues" evidence="2">
    <location>
        <begin position="521"/>
        <end position="533"/>
    </location>
</feature>
<protein>
    <recommendedName>
        <fullName evidence="1">non-specific serine/threonine protein kinase</fullName>
        <ecNumber evidence="1">2.7.11.1</ecNumber>
    </recommendedName>
</protein>
<dbReference type="InterPro" id="IPR008271">
    <property type="entry name" value="Ser/Thr_kinase_AS"/>
</dbReference>
<reference evidence="5" key="1">
    <citation type="journal article" date="2023" name="PLoS Negl. Trop. Dis.">
        <title>A genome sequence for Biomphalaria pfeifferi, the major vector snail for the human-infecting parasite Schistosoma mansoni.</title>
        <authorList>
            <person name="Bu L."/>
            <person name="Lu L."/>
            <person name="Laidemitt M.R."/>
            <person name="Zhang S.M."/>
            <person name="Mutuku M."/>
            <person name="Mkoji G."/>
            <person name="Steinauer M."/>
            <person name="Loker E.S."/>
        </authorList>
    </citation>
    <scope>NUCLEOTIDE SEQUENCE</scope>
    <source>
        <strain evidence="5">KasaAsao</strain>
    </source>
</reference>
<evidence type="ECO:0000256" key="1">
    <source>
        <dbReference type="ARBA" id="ARBA00012513"/>
    </source>
</evidence>
<feature type="transmembrane region" description="Helical" evidence="3">
    <location>
        <begin position="36"/>
        <end position="62"/>
    </location>
</feature>
<dbReference type="PROSITE" id="PS50011">
    <property type="entry name" value="PROTEIN_KINASE_DOM"/>
    <property type="match status" value="1"/>
</dbReference>
<dbReference type="Gene3D" id="1.10.510.10">
    <property type="entry name" value="Transferase(Phosphotransferase) domain 1"/>
    <property type="match status" value="1"/>
</dbReference>
<evidence type="ECO:0000256" key="2">
    <source>
        <dbReference type="SAM" id="MobiDB-lite"/>
    </source>
</evidence>